<proteinExistence type="predicted"/>
<sequence>DVIFLYEFFYRTNILGYPDYDFTTEYYKVNQAKGMEVE</sequence>
<feature type="non-terminal residue" evidence="1">
    <location>
        <position position="1"/>
    </location>
</feature>
<accession>A0A383CPK1</accession>
<evidence type="ECO:0000313" key="1">
    <source>
        <dbReference type="EMBL" id="SVE34286.1"/>
    </source>
</evidence>
<organism evidence="1">
    <name type="scientific">marine metagenome</name>
    <dbReference type="NCBI Taxonomy" id="408172"/>
    <lineage>
        <taxon>unclassified sequences</taxon>
        <taxon>metagenomes</taxon>
        <taxon>ecological metagenomes</taxon>
    </lineage>
</organism>
<reference evidence="1" key="1">
    <citation type="submission" date="2018-05" db="EMBL/GenBank/DDBJ databases">
        <authorList>
            <person name="Lanie J.A."/>
            <person name="Ng W.-L."/>
            <person name="Kazmierczak K.M."/>
            <person name="Andrzejewski T.M."/>
            <person name="Davidsen T.M."/>
            <person name="Wayne K.J."/>
            <person name="Tettelin H."/>
            <person name="Glass J.I."/>
            <person name="Rusch D."/>
            <person name="Podicherti R."/>
            <person name="Tsui H.-C.T."/>
            <person name="Winkler M.E."/>
        </authorList>
    </citation>
    <scope>NUCLEOTIDE SEQUENCE</scope>
</reference>
<protein>
    <submittedName>
        <fullName evidence="1">Uncharacterized protein</fullName>
    </submittedName>
</protein>
<gene>
    <name evidence="1" type="ORF">METZ01_LOCUS487140</name>
</gene>
<dbReference type="AlphaFoldDB" id="A0A383CPK1"/>
<dbReference type="EMBL" id="UINC01210694">
    <property type="protein sequence ID" value="SVE34286.1"/>
    <property type="molecule type" value="Genomic_DNA"/>
</dbReference>
<name>A0A383CPK1_9ZZZZ</name>